<accession>A0A0K0FJ89</accession>
<keyword evidence="1" id="KW-1185">Reference proteome</keyword>
<reference evidence="2" key="2">
    <citation type="submission" date="2015-08" db="UniProtKB">
        <authorList>
            <consortium name="WormBaseParasite"/>
        </authorList>
    </citation>
    <scope>IDENTIFICATION</scope>
</reference>
<protein>
    <submittedName>
        <fullName evidence="2">SAP domain-containing protein</fullName>
    </submittedName>
</protein>
<evidence type="ECO:0000313" key="1">
    <source>
        <dbReference type="Proteomes" id="UP000035680"/>
    </source>
</evidence>
<reference evidence="1" key="1">
    <citation type="submission" date="2014-07" db="EMBL/GenBank/DDBJ databases">
        <authorList>
            <person name="Martin A.A"/>
            <person name="De Silva N."/>
        </authorList>
    </citation>
    <scope>NUCLEOTIDE SEQUENCE</scope>
</reference>
<dbReference type="WBParaSite" id="SVE_0896100.1">
    <property type="protein sequence ID" value="SVE_0896100.1"/>
    <property type="gene ID" value="SVE_0896100"/>
</dbReference>
<proteinExistence type="predicted"/>
<dbReference type="Proteomes" id="UP000035680">
    <property type="component" value="Unassembled WGS sequence"/>
</dbReference>
<evidence type="ECO:0000313" key="2">
    <source>
        <dbReference type="WBParaSite" id="SVE_0896100.1"/>
    </source>
</evidence>
<sequence length="517" mass="59418">MTGSETKTKTEISMGYLSIYMKSCQWRSQVSVLTHTLTFIKFITVKSESENLEEIDLPFAPVPSSRTKMKDEQNIAYSINLKKDIEKYIKDIGGIADDMKVLEGILFVDDFSSGQVLGPFSKLNQKTFVNLQFEELLSISTYYINKGIQANNFSAFEIFMFKERDIKNIEQLNLNNYDYDISKCVTEIFNDQEEVYNAVYTSDLYRKLSRKNQAYKINQFKVGDYFVMKKQNADKWDKTNEKYKVLAVDSLHCYFKKNEPNSRKLFKVNWTDIRKIPESQNPGGAVIKAGKPRKSSLTVVRRICNLVDGMEGEKITLLVVIYNEEEIVVSNLWKTLVAARKQLKLASSGTKAELAKRLVELGKKLENIGYFILSREKFNEEDLDTTLSKPVAKGGKNPSTDTSLLFEAKGEPKKEEEAIKVRDNIGSPFQPLSIFKEKDNMEVFKLQFGNYLTMTGMSLSHEEAKNWLMLKLSEEVLAHMLRENKQLRFMSAGAMLSLLKRMYSKKRNKEQAADDLI</sequence>
<organism evidence="1 2">
    <name type="scientific">Strongyloides venezuelensis</name>
    <name type="common">Threadworm</name>
    <dbReference type="NCBI Taxonomy" id="75913"/>
    <lineage>
        <taxon>Eukaryota</taxon>
        <taxon>Metazoa</taxon>
        <taxon>Ecdysozoa</taxon>
        <taxon>Nematoda</taxon>
        <taxon>Chromadorea</taxon>
        <taxon>Rhabditida</taxon>
        <taxon>Tylenchina</taxon>
        <taxon>Panagrolaimomorpha</taxon>
        <taxon>Strongyloidoidea</taxon>
        <taxon>Strongyloididae</taxon>
        <taxon>Strongyloides</taxon>
    </lineage>
</organism>
<name>A0A0K0FJ89_STRVS</name>
<dbReference type="AlphaFoldDB" id="A0A0K0FJ89"/>